<sequence length="697" mass="75908">MSRRSGSLIPSFHLPPNPIRPPRKAPGPLALATPLPTALAAPGGMAGDHASVGNGERFPMSRELIEVPLNKLVVAESNVRRTGAKDGVEELAASILAHGLLQPLLVVACEDGRYAVIAGSRRLAAMKLLAKRKALPRGFAVPVMVREAGEEESLAENVVRMTLHPADQYEAFRRLELSGLGAADIAARFGVSLRIVRQRLALGAVAPHLMQAYRDGELTLAQLEAFTVTDDPVRQDQVYQALGSFREPWRIRAALTQADISGRDRRVQFLGLDVYEMAGGAVLRDLFSTTDEVWLTDAALLDRLCLGKLGEIADQVAQEGWLWTDVALEFPHSHGCRRVYPFAVELTDDVVQQRLAANVALEELYTQHPRDEVSEEVAAEMARLDEEITRLSHQAYAYDPAIIPCAGVFVVLGHDGDARIERGFVRPQDEVPEPEGEHEAKAAQASNNDSVSADVTMPVEAESGGIGLSDRLIADLSAQRTVALRDVLARQPDIAMLALAHTLILQGFYGRRYDAPSCLTIRIEAPALAQHAEGIDDGPAARAITERHEEWAKMMPQEAAELWDWLSTLDRDSRDALLAHVVAQSVNALILPHECRTSVIRDANRLAQATGLAMRDYWSPTVPAYLGRVTKAAIMQAVEEGVSNEAAQRLGSLTKVEMARQAERLLVETDWLPAGLRTPADVAEGEQEAVAFAQAAE</sequence>
<evidence type="ECO:0000313" key="5">
    <source>
        <dbReference type="Proteomes" id="UP000255207"/>
    </source>
</evidence>
<dbReference type="Pfam" id="PF02195">
    <property type="entry name" value="ParB_N"/>
    <property type="match status" value="1"/>
</dbReference>
<evidence type="ECO:0000256" key="2">
    <source>
        <dbReference type="SAM" id="MobiDB-lite"/>
    </source>
</evidence>
<dbReference type="EMBL" id="QQTP01000020">
    <property type="protein sequence ID" value="RDJ20261.1"/>
    <property type="molecule type" value="Genomic_DNA"/>
</dbReference>
<dbReference type="SUPFAM" id="SSF110849">
    <property type="entry name" value="ParB/Sulfiredoxin"/>
    <property type="match status" value="1"/>
</dbReference>
<proteinExistence type="inferred from homology"/>
<name>A0A370KZ30_9HYPH</name>
<dbReference type="InterPro" id="IPR036086">
    <property type="entry name" value="ParB/Sulfiredoxin_sf"/>
</dbReference>
<dbReference type="GO" id="GO:0005694">
    <property type="term" value="C:chromosome"/>
    <property type="evidence" value="ECO:0007669"/>
    <property type="project" value="TreeGrafter"/>
</dbReference>
<dbReference type="NCBIfam" id="TIGR00180">
    <property type="entry name" value="parB_part"/>
    <property type="match status" value="1"/>
</dbReference>
<comment type="similarity">
    <text evidence="1">Belongs to the ParB family.</text>
</comment>
<accession>A0A370KZ30</accession>
<dbReference type="InterPro" id="IPR050336">
    <property type="entry name" value="Chromosome_partition/occlusion"/>
</dbReference>
<dbReference type="GO" id="GO:0007059">
    <property type="term" value="P:chromosome segregation"/>
    <property type="evidence" value="ECO:0007669"/>
    <property type="project" value="TreeGrafter"/>
</dbReference>
<gene>
    <name evidence="4" type="ORF">DWE98_25170</name>
</gene>
<feature type="region of interest" description="Disordered" evidence="2">
    <location>
        <begin position="1"/>
        <end position="28"/>
    </location>
</feature>
<keyword evidence="5" id="KW-1185">Reference proteome</keyword>
<dbReference type="InterPro" id="IPR004437">
    <property type="entry name" value="ParB/RepB/Spo0J"/>
</dbReference>
<dbReference type="PANTHER" id="PTHR33375:SF7">
    <property type="entry name" value="CHROMOSOME 2-PARTITIONING PROTEIN PARB-RELATED"/>
    <property type="match status" value="1"/>
</dbReference>
<dbReference type="Proteomes" id="UP000255207">
    <property type="component" value="Unassembled WGS sequence"/>
</dbReference>
<dbReference type="PANTHER" id="PTHR33375">
    <property type="entry name" value="CHROMOSOME-PARTITIONING PROTEIN PARB-RELATED"/>
    <property type="match status" value="1"/>
</dbReference>
<dbReference type="InterPro" id="IPR003115">
    <property type="entry name" value="ParB_N"/>
</dbReference>
<dbReference type="Gene3D" id="1.10.10.2830">
    <property type="match status" value="1"/>
</dbReference>
<evidence type="ECO:0000313" key="4">
    <source>
        <dbReference type="EMBL" id="RDJ20261.1"/>
    </source>
</evidence>
<evidence type="ECO:0000259" key="3">
    <source>
        <dbReference type="SMART" id="SM00470"/>
    </source>
</evidence>
<dbReference type="CDD" id="cd16406">
    <property type="entry name" value="ParB_N_like"/>
    <property type="match status" value="1"/>
</dbReference>
<dbReference type="SUPFAM" id="SSF109709">
    <property type="entry name" value="KorB DNA-binding domain-like"/>
    <property type="match status" value="1"/>
</dbReference>
<dbReference type="SMART" id="SM00470">
    <property type="entry name" value="ParB"/>
    <property type="match status" value="1"/>
</dbReference>
<evidence type="ECO:0000256" key="1">
    <source>
        <dbReference type="ARBA" id="ARBA00006295"/>
    </source>
</evidence>
<feature type="domain" description="ParB-like N-terminal" evidence="3">
    <location>
        <begin position="65"/>
        <end position="158"/>
    </location>
</feature>
<comment type="caution">
    <text evidence="4">The sequence shown here is derived from an EMBL/GenBank/DDBJ whole genome shotgun (WGS) entry which is preliminary data.</text>
</comment>
<dbReference type="AlphaFoldDB" id="A0A370KZ30"/>
<feature type="compositionally biased region" description="Basic and acidic residues" evidence="2">
    <location>
        <begin position="426"/>
        <end position="441"/>
    </location>
</feature>
<reference evidence="5" key="1">
    <citation type="submission" date="2018-07" db="EMBL/GenBank/DDBJ databases">
        <authorList>
            <person name="Safronova V.I."/>
            <person name="Chirak E.R."/>
            <person name="Sazanova A.L."/>
        </authorList>
    </citation>
    <scope>NUCLEOTIDE SEQUENCE [LARGE SCALE GENOMIC DNA]</scope>
    <source>
        <strain evidence="5">RCAM04685</strain>
    </source>
</reference>
<dbReference type="OrthoDB" id="9813122at2"/>
<feature type="region of interest" description="Disordered" evidence="2">
    <location>
        <begin position="426"/>
        <end position="451"/>
    </location>
</feature>
<dbReference type="Gene3D" id="3.90.1530.30">
    <property type="match status" value="1"/>
</dbReference>
<protein>
    <submittedName>
        <fullName evidence="4">ParB/RepB/Spo0J family partition protein</fullName>
    </submittedName>
</protein>
<organism evidence="4 5">
    <name type="scientific">Bosea caraganae</name>
    <dbReference type="NCBI Taxonomy" id="2763117"/>
    <lineage>
        <taxon>Bacteria</taxon>
        <taxon>Pseudomonadati</taxon>
        <taxon>Pseudomonadota</taxon>
        <taxon>Alphaproteobacteria</taxon>
        <taxon>Hyphomicrobiales</taxon>
        <taxon>Boseaceae</taxon>
        <taxon>Bosea</taxon>
    </lineage>
</organism>
<dbReference type="GO" id="GO:0003677">
    <property type="term" value="F:DNA binding"/>
    <property type="evidence" value="ECO:0007669"/>
    <property type="project" value="InterPro"/>
</dbReference>